<gene>
    <name evidence="1" type="ORF">EB796_019784</name>
</gene>
<evidence type="ECO:0000313" key="1">
    <source>
        <dbReference type="EMBL" id="KAF6021907.1"/>
    </source>
</evidence>
<dbReference type="AlphaFoldDB" id="A0A7J7J7J4"/>
<keyword evidence="2" id="KW-1185">Reference proteome</keyword>
<dbReference type="Proteomes" id="UP000593567">
    <property type="component" value="Unassembled WGS sequence"/>
</dbReference>
<reference evidence="1" key="1">
    <citation type="submission" date="2020-06" db="EMBL/GenBank/DDBJ databases">
        <title>Draft genome of Bugula neritina, a colonial animal packing powerful symbionts and potential medicines.</title>
        <authorList>
            <person name="Rayko M."/>
        </authorList>
    </citation>
    <scope>NUCLEOTIDE SEQUENCE [LARGE SCALE GENOMIC DNA]</scope>
    <source>
        <strain evidence="1">Kwan_BN1</strain>
    </source>
</reference>
<organism evidence="1 2">
    <name type="scientific">Bugula neritina</name>
    <name type="common">Brown bryozoan</name>
    <name type="synonym">Sertularia neritina</name>
    <dbReference type="NCBI Taxonomy" id="10212"/>
    <lineage>
        <taxon>Eukaryota</taxon>
        <taxon>Metazoa</taxon>
        <taxon>Spiralia</taxon>
        <taxon>Lophotrochozoa</taxon>
        <taxon>Bryozoa</taxon>
        <taxon>Gymnolaemata</taxon>
        <taxon>Cheilostomatida</taxon>
        <taxon>Flustrina</taxon>
        <taxon>Buguloidea</taxon>
        <taxon>Bugulidae</taxon>
        <taxon>Bugula</taxon>
    </lineage>
</organism>
<dbReference type="EMBL" id="VXIV02002938">
    <property type="protein sequence ID" value="KAF6021907.1"/>
    <property type="molecule type" value="Genomic_DNA"/>
</dbReference>
<protein>
    <submittedName>
        <fullName evidence="1">Uncharacterized protein</fullName>
    </submittedName>
</protein>
<sequence>MLMGYWSGQSINANTNGAHSTLLGAGKLLTIGSLDTNSSYRKNSTNEDVILWHCTEEQLQLLIKNDAFTLLPFGVICPVHHFW</sequence>
<proteinExistence type="predicted"/>
<evidence type="ECO:0000313" key="2">
    <source>
        <dbReference type="Proteomes" id="UP000593567"/>
    </source>
</evidence>
<name>A0A7J7J7J4_BUGNE</name>
<comment type="caution">
    <text evidence="1">The sequence shown here is derived from an EMBL/GenBank/DDBJ whole genome shotgun (WGS) entry which is preliminary data.</text>
</comment>
<accession>A0A7J7J7J4</accession>